<name>A0A4V4HDS2_DENBC</name>
<protein>
    <submittedName>
        <fullName evidence="1">Uncharacterized protein</fullName>
    </submittedName>
</protein>
<keyword evidence="2" id="KW-1185">Reference proteome</keyword>
<proteinExistence type="predicted"/>
<gene>
    <name evidence="1" type="ORF">K435DRAFT_821736</name>
</gene>
<evidence type="ECO:0000313" key="2">
    <source>
        <dbReference type="Proteomes" id="UP000297245"/>
    </source>
</evidence>
<sequence length="226" mass="24799">MPKGHGYPLWVPEPNDTLLPEYRDDGVRIGDVGFVTPDGGFNFLFNICLENDHPINRWLGTPRGFQPIELNPKMVHSVPHRHRSGAPICSSGTEQFQLSSEGLVQIPGLPLGAGGGIELKFSRSQGAALMLPEGASRVDYLDLNTFRKHAAENAELWYQHANETLGLEAGNSSLYLLTGYDKTICWETAAFSSPSKGQAVKGGLPYHNRLFYTTPSRVGVLLPRIV</sequence>
<dbReference type="AlphaFoldDB" id="A0A4V4HDS2"/>
<reference evidence="1 2" key="1">
    <citation type="journal article" date="2019" name="Nat. Ecol. Evol.">
        <title>Megaphylogeny resolves global patterns of mushroom evolution.</title>
        <authorList>
            <person name="Varga T."/>
            <person name="Krizsan K."/>
            <person name="Foldi C."/>
            <person name="Dima B."/>
            <person name="Sanchez-Garcia M."/>
            <person name="Sanchez-Ramirez S."/>
            <person name="Szollosi G.J."/>
            <person name="Szarkandi J.G."/>
            <person name="Papp V."/>
            <person name="Albert L."/>
            <person name="Andreopoulos W."/>
            <person name="Angelini C."/>
            <person name="Antonin V."/>
            <person name="Barry K.W."/>
            <person name="Bougher N.L."/>
            <person name="Buchanan P."/>
            <person name="Buyck B."/>
            <person name="Bense V."/>
            <person name="Catcheside P."/>
            <person name="Chovatia M."/>
            <person name="Cooper J."/>
            <person name="Damon W."/>
            <person name="Desjardin D."/>
            <person name="Finy P."/>
            <person name="Geml J."/>
            <person name="Haridas S."/>
            <person name="Hughes K."/>
            <person name="Justo A."/>
            <person name="Karasinski D."/>
            <person name="Kautmanova I."/>
            <person name="Kiss B."/>
            <person name="Kocsube S."/>
            <person name="Kotiranta H."/>
            <person name="LaButti K.M."/>
            <person name="Lechner B.E."/>
            <person name="Liimatainen K."/>
            <person name="Lipzen A."/>
            <person name="Lukacs Z."/>
            <person name="Mihaltcheva S."/>
            <person name="Morgado L.N."/>
            <person name="Niskanen T."/>
            <person name="Noordeloos M.E."/>
            <person name="Ohm R.A."/>
            <person name="Ortiz-Santana B."/>
            <person name="Ovrebo C."/>
            <person name="Racz N."/>
            <person name="Riley R."/>
            <person name="Savchenko A."/>
            <person name="Shiryaev A."/>
            <person name="Soop K."/>
            <person name="Spirin V."/>
            <person name="Szebenyi C."/>
            <person name="Tomsovsky M."/>
            <person name="Tulloss R.E."/>
            <person name="Uehling J."/>
            <person name="Grigoriev I.V."/>
            <person name="Vagvolgyi C."/>
            <person name="Papp T."/>
            <person name="Martin F.M."/>
            <person name="Miettinen O."/>
            <person name="Hibbett D.S."/>
            <person name="Nagy L.G."/>
        </authorList>
    </citation>
    <scope>NUCLEOTIDE SEQUENCE [LARGE SCALE GENOMIC DNA]</scope>
    <source>
        <strain evidence="1 2">CBS 962.96</strain>
    </source>
</reference>
<evidence type="ECO:0000313" key="1">
    <source>
        <dbReference type="EMBL" id="THU88095.1"/>
    </source>
</evidence>
<organism evidence="1 2">
    <name type="scientific">Dendrothele bispora (strain CBS 962.96)</name>
    <dbReference type="NCBI Taxonomy" id="1314807"/>
    <lineage>
        <taxon>Eukaryota</taxon>
        <taxon>Fungi</taxon>
        <taxon>Dikarya</taxon>
        <taxon>Basidiomycota</taxon>
        <taxon>Agaricomycotina</taxon>
        <taxon>Agaricomycetes</taxon>
        <taxon>Agaricomycetidae</taxon>
        <taxon>Agaricales</taxon>
        <taxon>Agaricales incertae sedis</taxon>
        <taxon>Dendrothele</taxon>
    </lineage>
</organism>
<dbReference type="EMBL" id="ML179422">
    <property type="protein sequence ID" value="THU88095.1"/>
    <property type="molecule type" value="Genomic_DNA"/>
</dbReference>
<accession>A0A4V4HDS2</accession>
<dbReference type="Proteomes" id="UP000297245">
    <property type="component" value="Unassembled WGS sequence"/>
</dbReference>
<dbReference type="OrthoDB" id="2662290at2759"/>